<keyword evidence="2" id="KW-1185">Reference proteome</keyword>
<sequence>MNIAATLHPQARKRRCRLHLANMREVIQDGKLSIPCLGVALTLDDIFDGVL</sequence>
<organism evidence="1 2">
    <name type="scientific">Deinococcus antarcticus</name>
    <dbReference type="NCBI Taxonomy" id="1298767"/>
    <lineage>
        <taxon>Bacteria</taxon>
        <taxon>Thermotogati</taxon>
        <taxon>Deinococcota</taxon>
        <taxon>Deinococci</taxon>
        <taxon>Deinococcales</taxon>
        <taxon>Deinococcaceae</taxon>
        <taxon>Deinococcus</taxon>
    </lineage>
</organism>
<reference evidence="2" key="1">
    <citation type="journal article" date="2019" name="Int. J. Syst. Evol. Microbiol.">
        <title>The Global Catalogue of Microorganisms (GCM) 10K type strain sequencing project: providing services to taxonomists for standard genome sequencing and annotation.</title>
        <authorList>
            <consortium name="The Broad Institute Genomics Platform"/>
            <consortium name="The Broad Institute Genome Sequencing Center for Infectious Disease"/>
            <person name="Wu L."/>
            <person name="Ma J."/>
        </authorList>
    </citation>
    <scope>NUCLEOTIDE SEQUENCE [LARGE SCALE GENOMIC DNA]</scope>
    <source>
        <strain evidence="2">CCTCC AB 2013263</strain>
    </source>
</reference>
<dbReference type="Proteomes" id="UP001595748">
    <property type="component" value="Unassembled WGS sequence"/>
</dbReference>
<gene>
    <name evidence="1" type="ORF">ACFOPQ_06960</name>
</gene>
<dbReference type="EMBL" id="JBHRZF010000078">
    <property type="protein sequence ID" value="MFC3860503.1"/>
    <property type="molecule type" value="Genomic_DNA"/>
</dbReference>
<evidence type="ECO:0000313" key="2">
    <source>
        <dbReference type="Proteomes" id="UP001595748"/>
    </source>
</evidence>
<comment type="caution">
    <text evidence="1">The sequence shown here is derived from an EMBL/GenBank/DDBJ whole genome shotgun (WGS) entry which is preliminary data.</text>
</comment>
<dbReference type="RefSeq" id="WP_380076649.1">
    <property type="nucleotide sequence ID" value="NZ_JBHRZF010000078.1"/>
</dbReference>
<evidence type="ECO:0000313" key="1">
    <source>
        <dbReference type="EMBL" id="MFC3860503.1"/>
    </source>
</evidence>
<protein>
    <submittedName>
        <fullName evidence="1">Uncharacterized protein</fullName>
    </submittedName>
</protein>
<proteinExistence type="predicted"/>
<name>A0ABV8A4C5_9DEIO</name>
<accession>A0ABV8A4C5</accession>